<name>A0ABP5MG12_9MICO</name>
<gene>
    <name evidence="1" type="ORF">GCM10009846_16070</name>
</gene>
<dbReference type="EMBL" id="BAAAQT010000005">
    <property type="protein sequence ID" value="GAA2173565.1"/>
    <property type="molecule type" value="Genomic_DNA"/>
</dbReference>
<reference evidence="2" key="1">
    <citation type="journal article" date="2019" name="Int. J. Syst. Evol. Microbiol.">
        <title>The Global Catalogue of Microorganisms (GCM) 10K type strain sequencing project: providing services to taxonomists for standard genome sequencing and annotation.</title>
        <authorList>
            <consortium name="The Broad Institute Genomics Platform"/>
            <consortium name="The Broad Institute Genome Sequencing Center for Infectious Disease"/>
            <person name="Wu L."/>
            <person name="Ma J."/>
        </authorList>
    </citation>
    <scope>NUCLEOTIDE SEQUENCE [LARGE SCALE GENOMIC DNA]</scope>
    <source>
        <strain evidence="2">JCM 16026</strain>
    </source>
</reference>
<evidence type="ECO:0008006" key="3">
    <source>
        <dbReference type="Google" id="ProtNLM"/>
    </source>
</evidence>
<protein>
    <recommendedName>
        <fullName evidence="3">DNA-binding response regulator</fullName>
    </recommendedName>
</protein>
<keyword evidence="2" id="KW-1185">Reference proteome</keyword>
<organism evidence="1 2">
    <name type="scientific">Agrococcus versicolor</name>
    <dbReference type="NCBI Taxonomy" id="501482"/>
    <lineage>
        <taxon>Bacteria</taxon>
        <taxon>Bacillati</taxon>
        <taxon>Actinomycetota</taxon>
        <taxon>Actinomycetes</taxon>
        <taxon>Micrococcales</taxon>
        <taxon>Microbacteriaceae</taxon>
        <taxon>Agrococcus</taxon>
    </lineage>
</organism>
<comment type="caution">
    <text evidence="1">The sequence shown here is derived from an EMBL/GenBank/DDBJ whole genome shotgun (WGS) entry which is preliminary data.</text>
</comment>
<sequence>MTNALFSVVVLAGTPARSIALALAVQDVPGATVVVADRLEDMPREVAEHDALVVVGDAILVEDGGATLARLRASATAVGIVVAAEQPSLAVATLVLRARVDEFFPGTASDETIRAAVAAVAAGVGERRRAAVPPLEPVQPA</sequence>
<dbReference type="Proteomes" id="UP001501599">
    <property type="component" value="Unassembled WGS sequence"/>
</dbReference>
<evidence type="ECO:0000313" key="1">
    <source>
        <dbReference type="EMBL" id="GAA2173565.1"/>
    </source>
</evidence>
<proteinExistence type="predicted"/>
<accession>A0ABP5MG12</accession>
<dbReference type="RefSeq" id="WP_344342471.1">
    <property type="nucleotide sequence ID" value="NZ_BAAAQT010000005.1"/>
</dbReference>
<evidence type="ECO:0000313" key="2">
    <source>
        <dbReference type="Proteomes" id="UP001501599"/>
    </source>
</evidence>